<protein>
    <submittedName>
        <fullName evidence="6">Sugar isomerase (Sis)</fullName>
    </submittedName>
    <submittedName>
        <fullName evidence="7">Transcriptional regulator, RpiR family</fullName>
    </submittedName>
</protein>
<dbReference type="Proteomes" id="UP000199280">
    <property type="component" value="Unassembled WGS sequence"/>
</dbReference>
<dbReference type="STRING" id="640938.TR210_2394"/>
<evidence type="ECO:0000259" key="5">
    <source>
        <dbReference type="PROSITE" id="PS51464"/>
    </source>
</evidence>
<dbReference type="EMBL" id="FJNB01000021">
    <property type="protein sequence ID" value="CZR07073.1"/>
    <property type="molecule type" value="Genomic_DNA"/>
</dbReference>
<dbReference type="Pfam" id="PF01380">
    <property type="entry name" value="SIS"/>
    <property type="match status" value="1"/>
</dbReference>
<dbReference type="PANTHER" id="PTHR30514:SF1">
    <property type="entry name" value="HTH-TYPE TRANSCRIPTIONAL REGULATOR HEXR-RELATED"/>
    <property type="match status" value="1"/>
</dbReference>
<dbReference type="InterPro" id="IPR035472">
    <property type="entry name" value="RpiR-like_SIS"/>
</dbReference>
<evidence type="ECO:0000313" key="9">
    <source>
        <dbReference type="Proteomes" id="UP000199280"/>
    </source>
</evidence>
<feature type="domain" description="SIS" evidence="5">
    <location>
        <begin position="118"/>
        <end position="262"/>
    </location>
</feature>
<dbReference type="Gene3D" id="1.10.10.10">
    <property type="entry name" value="Winged helix-like DNA-binding domain superfamily/Winged helix DNA-binding domain"/>
    <property type="match status" value="1"/>
</dbReference>
<keyword evidence="9" id="KW-1185">Reference proteome</keyword>
<keyword evidence="3" id="KW-0804">Transcription</keyword>
<gene>
    <name evidence="7" type="ORF">SAMN05216375_13726</name>
    <name evidence="6" type="ORF">TR210_2394</name>
</gene>
<dbReference type="SUPFAM" id="SSF46689">
    <property type="entry name" value="Homeodomain-like"/>
    <property type="match status" value="1"/>
</dbReference>
<evidence type="ECO:0000259" key="4">
    <source>
        <dbReference type="PROSITE" id="PS51071"/>
    </source>
</evidence>
<proteinExistence type="predicted"/>
<dbReference type="AlphaFoldDB" id="A0A143Z8T1"/>
<name>A0A143Z8T1_9LACT</name>
<dbReference type="GO" id="GO:0016853">
    <property type="term" value="F:isomerase activity"/>
    <property type="evidence" value="ECO:0007669"/>
    <property type="project" value="UniProtKB-KW"/>
</dbReference>
<evidence type="ECO:0000256" key="3">
    <source>
        <dbReference type="ARBA" id="ARBA00023163"/>
    </source>
</evidence>
<evidence type="ECO:0000313" key="6">
    <source>
        <dbReference type="EMBL" id="CZR07073.1"/>
    </source>
</evidence>
<dbReference type="Pfam" id="PF01418">
    <property type="entry name" value="HTH_6"/>
    <property type="match status" value="1"/>
</dbReference>
<sequence>MDFESMFENVKLNESEKSIWEYIITHLEDIPKLSSRELARLTYTHPTTILRLSKKLGFDGFNDLKVNLLFKLKTMEAGDSTIKKKDDLLTVNSNIASLYTNVINETRKNMDLSLMADLYRIIERSKYIDFIATEENAAIANWVAQLFFRQGKICHVYTEDTQQLLLGKYADKDHVVILISKTDLNSRIVETAKELRKRHISTIAITSSKDTLLAKNSDIVLLGLFKMEVAELGNVMFSISVNYLLLTLYRLLLSEHYDDIIAIQENYLKSFYNDPF</sequence>
<dbReference type="CDD" id="cd05013">
    <property type="entry name" value="SIS_RpiR"/>
    <property type="match status" value="1"/>
</dbReference>
<dbReference type="InterPro" id="IPR036388">
    <property type="entry name" value="WH-like_DNA-bd_sf"/>
</dbReference>
<keyword evidence="6" id="KW-0413">Isomerase</keyword>
<evidence type="ECO:0000313" key="7">
    <source>
        <dbReference type="EMBL" id="SEJ91012.1"/>
    </source>
</evidence>
<organism evidence="6 8">
    <name type="scientific">Trichococcus ilyis</name>
    <dbReference type="NCBI Taxonomy" id="640938"/>
    <lineage>
        <taxon>Bacteria</taxon>
        <taxon>Bacillati</taxon>
        <taxon>Bacillota</taxon>
        <taxon>Bacilli</taxon>
        <taxon>Lactobacillales</taxon>
        <taxon>Carnobacteriaceae</taxon>
        <taxon>Trichococcus</taxon>
    </lineage>
</organism>
<dbReference type="InterPro" id="IPR047640">
    <property type="entry name" value="RpiR-like"/>
</dbReference>
<evidence type="ECO:0000256" key="1">
    <source>
        <dbReference type="ARBA" id="ARBA00023015"/>
    </source>
</evidence>
<dbReference type="InterPro" id="IPR046348">
    <property type="entry name" value="SIS_dom_sf"/>
</dbReference>
<keyword evidence="1" id="KW-0805">Transcription regulation</keyword>
<evidence type="ECO:0000256" key="2">
    <source>
        <dbReference type="ARBA" id="ARBA00023125"/>
    </source>
</evidence>
<reference evidence="6 8" key="1">
    <citation type="submission" date="2016-02" db="EMBL/GenBank/DDBJ databases">
        <authorList>
            <person name="Wen L."/>
            <person name="He K."/>
            <person name="Yang H."/>
        </authorList>
    </citation>
    <scope>NUCLEOTIDE SEQUENCE [LARGE SCALE GENOMIC DNA]</scope>
    <source>
        <strain evidence="6">Trichococcus_R210</strain>
    </source>
</reference>
<dbReference type="SUPFAM" id="SSF53697">
    <property type="entry name" value="SIS domain"/>
    <property type="match status" value="1"/>
</dbReference>
<dbReference type="PANTHER" id="PTHR30514">
    <property type="entry name" value="GLUCOKINASE"/>
    <property type="match status" value="1"/>
</dbReference>
<dbReference type="GO" id="GO:0003677">
    <property type="term" value="F:DNA binding"/>
    <property type="evidence" value="ECO:0007669"/>
    <property type="project" value="UniProtKB-KW"/>
</dbReference>
<dbReference type="EMBL" id="FNYT01000037">
    <property type="protein sequence ID" value="SEJ91012.1"/>
    <property type="molecule type" value="Genomic_DNA"/>
</dbReference>
<dbReference type="GO" id="GO:1901135">
    <property type="term" value="P:carbohydrate derivative metabolic process"/>
    <property type="evidence" value="ECO:0007669"/>
    <property type="project" value="InterPro"/>
</dbReference>
<dbReference type="RefSeq" id="WP_068624091.1">
    <property type="nucleotide sequence ID" value="NZ_FJNB01000021.1"/>
</dbReference>
<evidence type="ECO:0000313" key="8">
    <source>
        <dbReference type="Proteomes" id="UP000076878"/>
    </source>
</evidence>
<dbReference type="PROSITE" id="PS51071">
    <property type="entry name" value="HTH_RPIR"/>
    <property type="match status" value="1"/>
</dbReference>
<dbReference type="InterPro" id="IPR000281">
    <property type="entry name" value="HTH_RpiR"/>
</dbReference>
<keyword evidence="2" id="KW-0238">DNA-binding</keyword>
<dbReference type="PROSITE" id="PS51464">
    <property type="entry name" value="SIS"/>
    <property type="match status" value="1"/>
</dbReference>
<dbReference type="InterPro" id="IPR009057">
    <property type="entry name" value="Homeodomain-like_sf"/>
</dbReference>
<dbReference type="GO" id="GO:0003700">
    <property type="term" value="F:DNA-binding transcription factor activity"/>
    <property type="evidence" value="ECO:0007669"/>
    <property type="project" value="InterPro"/>
</dbReference>
<dbReference type="InterPro" id="IPR001347">
    <property type="entry name" value="SIS_dom"/>
</dbReference>
<dbReference type="GO" id="GO:0097367">
    <property type="term" value="F:carbohydrate derivative binding"/>
    <property type="evidence" value="ECO:0007669"/>
    <property type="project" value="InterPro"/>
</dbReference>
<reference evidence="7 9" key="2">
    <citation type="submission" date="2016-10" db="EMBL/GenBank/DDBJ databases">
        <authorList>
            <person name="Varghese N."/>
            <person name="Submissions S."/>
        </authorList>
    </citation>
    <scope>NUCLEOTIDE SEQUENCE [LARGE SCALE GENOMIC DNA]</scope>
    <source>
        <strain evidence="7 9">DSM 22150</strain>
    </source>
</reference>
<dbReference type="Proteomes" id="UP000076878">
    <property type="component" value="Unassembled WGS sequence"/>
</dbReference>
<accession>A0A143Z8T1</accession>
<dbReference type="Gene3D" id="3.40.50.10490">
    <property type="entry name" value="Glucose-6-phosphate isomerase like protein, domain 1"/>
    <property type="match status" value="1"/>
</dbReference>
<feature type="domain" description="HTH rpiR-type" evidence="4">
    <location>
        <begin position="1"/>
        <end position="75"/>
    </location>
</feature>